<protein>
    <submittedName>
        <fullName evidence="1">Uncharacterized protein</fullName>
    </submittedName>
</protein>
<evidence type="ECO:0000313" key="2">
    <source>
        <dbReference type="Proteomes" id="UP000051735"/>
    </source>
</evidence>
<comment type="caution">
    <text evidence="1">The sequence shown here is derived from an EMBL/GenBank/DDBJ whole genome shotgun (WGS) entry which is preliminary data.</text>
</comment>
<gene>
    <name evidence="1" type="ORF">FC44_GL001002</name>
</gene>
<organism evidence="1 2">
    <name type="scientific">Lactobacillus intestinalis DSM 6629</name>
    <dbReference type="NCBI Taxonomy" id="1423761"/>
    <lineage>
        <taxon>Bacteria</taxon>
        <taxon>Bacillati</taxon>
        <taxon>Bacillota</taxon>
        <taxon>Bacilli</taxon>
        <taxon>Lactobacillales</taxon>
        <taxon>Lactobacillaceae</taxon>
        <taxon>Lactobacillus</taxon>
    </lineage>
</organism>
<accession>A0ABR5PUB7</accession>
<keyword evidence="2" id="KW-1185">Reference proteome</keyword>
<dbReference type="EMBL" id="AZGN01000002">
    <property type="protein sequence ID" value="KRM34682.1"/>
    <property type="molecule type" value="Genomic_DNA"/>
</dbReference>
<dbReference type="Proteomes" id="UP000051735">
    <property type="component" value="Unassembled WGS sequence"/>
</dbReference>
<name>A0ABR5PUB7_9LACO</name>
<proteinExistence type="predicted"/>
<sequence>MISELRAFHLPVNKKNLAKLRNKYTKELKAQQLWENAQTEIRGKSKTKLFKQEDLQQISRKFYKYMTNLVIQESGFSKQEILTEAKKNAQDIEDSQRDWIDFINTHTQEEVYDYQNRYNYDPAPPATEKQKRKGLNELMLKALFDKFFTMNDEQKELFFNDLSTNYWDYEEVGDNPNFVIGQKRLKNPEKYYYSEKKEAD</sequence>
<reference evidence="1 2" key="1">
    <citation type="journal article" date="2015" name="Genome Announc.">
        <title>Expanding the biotechnology potential of lactobacilli through comparative genomics of 213 strains and associated genera.</title>
        <authorList>
            <person name="Sun Z."/>
            <person name="Harris H.M."/>
            <person name="McCann A."/>
            <person name="Guo C."/>
            <person name="Argimon S."/>
            <person name="Zhang W."/>
            <person name="Yang X."/>
            <person name="Jeffery I.B."/>
            <person name="Cooney J.C."/>
            <person name="Kagawa T.F."/>
            <person name="Liu W."/>
            <person name="Song Y."/>
            <person name="Salvetti E."/>
            <person name="Wrobel A."/>
            <person name="Rasinkangas P."/>
            <person name="Parkhill J."/>
            <person name="Rea M.C."/>
            <person name="O'Sullivan O."/>
            <person name="Ritari J."/>
            <person name="Douillard F.P."/>
            <person name="Paul Ross R."/>
            <person name="Yang R."/>
            <person name="Briner A.E."/>
            <person name="Felis G.E."/>
            <person name="de Vos W.M."/>
            <person name="Barrangou R."/>
            <person name="Klaenhammer T.R."/>
            <person name="Caufield P.W."/>
            <person name="Cui Y."/>
            <person name="Zhang H."/>
            <person name="O'Toole P.W."/>
        </authorList>
    </citation>
    <scope>NUCLEOTIDE SEQUENCE [LARGE SCALE GENOMIC DNA]</scope>
    <source>
        <strain evidence="1 2">DSM 6629</strain>
    </source>
</reference>
<evidence type="ECO:0000313" key="1">
    <source>
        <dbReference type="EMBL" id="KRM34682.1"/>
    </source>
</evidence>